<accession>A0ABQ1S6R9</accession>
<evidence type="ECO:0000313" key="2">
    <source>
        <dbReference type="EMBL" id="GGD92673.1"/>
    </source>
</evidence>
<feature type="chain" id="PRO_5045511847" description="Tetratricopeptide repeat protein" evidence="1">
    <location>
        <begin position="34"/>
        <end position="429"/>
    </location>
</feature>
<keyword evidence="3" id="KW-1185">Reference proteome</keyword>
<comment type="caution">
    <text evidence="2">The sequence shown here is derived from an EMBL/GenBank/DDBJ whole genome shotgun (WGS) entry which is preliminary data.</text>
</comment>
<evidence type="ECO:0000256" key="1">
    <source>
        <dbReference type="SAM" id="SignalP"/>
    </source>
</evidence>
<evidence type="ECO:0000313" key="3">
    <source>
        <dbReference type="Proteomes" id="UP000619041"/>
    </source>
</evidence>
<reference evidence="3" key="1">
    <citation type="journal article" date="2019" name="Int. J. Syst. Evol. Microbiol.">
        <title>The Global Catalogue of Microorganisms (GCM) 10K type strain sequencing project: providing services to taxonomists for standard genome sequencing and annotation.</title>
        <authorList>
            <consortium name="The Broad Institute Genomics Platform"/>
            <consortium name="The Broad Institute Genome Sequencing Center for Infectious Disease"/>
            <person name="Wu L."/>
            <person name="Ma J."/>
        </authorList>
    </citation>
    <scope>NUCLEOTIDE SEQUENCE [LARGE SCALE GENOMIC DNA]</scope>
    <source>
        <strain evidence="3">CGMCC 1.15959</strain>
    </source>
</reference>
<dbReference type="EMBL" id="BMKL01000001">
    <property type="protein sequence ID" value="GGD92673.1"/>
    <property type="molecule type" value="Genomic_DNA"/>
</dbReference>
<dbReference type="RefSeq" id="WP_188644173.1">
    <property type="nucleotide sequence ID" value="NZ_BMKL01000001.1"/>
</dbReference>
<feature type="signal peptide" evidence="1">
    <location>
        <begin position="1"/>
        <end position="33"/>
    </location>
</feature>
<gene>
    <name evidence="2" type="ORF">GCM10011515_10500</name>
</gene>
<proteinExistence type="predicted"/>
<keyword evidence="1" id="KW-0732">Signal</keyword>
<organism evidence="2 3">
    <name type="scientific">Tsuneonella deserti</name>
    <dbReference type="NCBI Taxonomy" id="2035528"/>
    <lineage>
        <taxon>Bacteria</taxon>
        <taxon>Pseudomonadati</taxon>
        <taxon>Pseudomonadota</taxon>
        <taxon>Alphaproteobacteria</taxon>
        <taxon>Sphingomonadales</taxon>
        <taxon>Erythrobacteraceae</taxon>
        <taxon>Tsuneonella</taxon>
    </lineage>
</organism>
<dbReference type="Proteomes" id="UP000619041">
    <property type="component" value="Unassembled WGS sequence"/>
</dbReference>
<protein>
    <recommendedName>
        <fullName evidence="4">Tetratricopeptide repeat protein</fullName>
    </recommendedName>
</protein>
<evidence type="ECO:0008006" key="4">
    <source>
        <dbReference type="Google" id="ProtNLM"/>
    </source>
</evidence>
<name>A0ABQ1S6R9_9SPHN</name>
<sequence>MSFIRRPGAASRMALAIALSSGIALTAAAPAQAAKKQVQPAAPKSNYSKGFVGVYQPFAVKLKAGGDLTPLKAELAAVQAAASTPDDKFAAGQVTYSLGAQTKDLALQRQGINMMIDSNSPLGAADRPSHLFAASQLAYQDKDWATARARAEQALAAGYTGDAELIIAETYFAQDQDAAGVESLDKVIAKKVAAGETPPETWVKRGLAAAYTAKMEPQAAKYAAMYAQYYPSKDSWGDAIAIQRNLNNYDGQDLLDLMRLAERTGSLRNERDYVDYISAADARRLPGETQRIIKAGIAAGLLKSGDVFVTEANSISSARLQADTADLPKLATDARSAGASVATLMAAGDAFLSYRKPAEAEEFYARALTKPGVDTPRVLTRLGIAQADQGKSAEAVATFAKVEGARQAIARLWAVYAQQAGKTAAPAAQ</sequence>